<reference evidence="1 2" key="1">
    <citation type="submission" date="2016-11" db="EMBL/GenBank/DDBJ databases">
        <authorList>
            <person name="Jaros S."/>
            <person name="Januszkiewicz K."/>
            <person name="Wedrychowicz H."/>
        </authorList>
    </citation>
    <scope>NUCLEOTIDE SEQUENCE [LARGE SCALE GENOMIC DNA]</scope>
    <source>
        <strain evidence="1 2">DSM 17737</strain>
    </source>
</reference>
<name>A0A1N6DDG1_9GAMM</name>
<protein>
    <recommendedName>
        <fullName evidence="3">Transposase, Mutator family</fullName>
    </recommendedName>
</protein>
<proteinExistence type="predicted"/>
<gene>
    <name evidence="1" type="ORF">SAMN05443662_0059</name>
</gene>
<evidence type="ECO:0000313" key="2">
    <source>
        <dbReference type="Proteomes" id="UP000198461"/>
    </source>
</evidence>
<evidence type="ECO:0008006" key="3">
    <source>
        <dbReference type="Google" id="ProtNLM"/>
    </source>
</evidence>
<accession>A0A1N6DDG1</accession>
<keyword evidence="2" id="KW-1185">Reference proteome</keyword>
<organism evidence="1 2">
    <name type="scientific">Sulfurivirga caldicuralii</name>
    <dbReference type="NCBI Taxonomy" id="364032"/>
    <lineage>
        <taxon>Bacteria</taxon>
        <taxon>Pseudomonadati</taxon>
        <taxon>Pseudomonadota</taxon>
        <taxon>Gammaproteobacteria</taxon>
        <taxon>Thiotrichales</taxon>
        <taxon>Piscirickettsiaceae</taxon>
        <taxon>Sulfurivirga</taxon>
    </lineage>
</organism>
<sequence>MAEYKITVNDTLLSNLLTGDRQGLGELVGSVLNQVLKLRPKNQGARTAAGCDQGGPAGLGH</sequence>
<evidence type="ECO:0000313" key="1">
    <source>
        <dbReference type="EMBL" id="SIN68812.1"/>
    </source>
</evidence>
<dbReference type="EMBL" id="FSRE01000001">
    <property type="protein sequence ID" value="SIN68812.1"/>
    <property type="molecule type" value="Genomic_DNA"/>
</dbReference>
<dbReference type="Proteomes" id="UP000198461">
    <property type="component" value="Unassembled WGS sequence"/>
</dbReference>
<dbReference type="AlphaFoldDB" id="A0A1N6DDG1"/>